<keyword evidence="3" id="KW-0238">DNA-binding</keyword>
<evidence type="ECO:0000256" key="3">
    <source>
        <dbReference type="ARBA" id="ARBA00023125"/>
    </source>
</evidence>
<dbReference type="EMBL" id="CP058214">
    <property type="protein sequence ID" value="QPC44392.1"/>
    <property type="molecule type" value="Genomic_DNA"/>
</dbReference>
<evidence type="ECO:0000256" key="1">
    <source>
        <dbReference type="ARBA" id="ARBA00009437"/>
    </source>
</evidence>
<dbReference type="PANTHER" id="PTHR30419">
    <property type="entry name" value="HTH-TYPE TRANSCRIPTIONAL REGULATOR YBHD"/>
    <property type="match status" value="1"/>
</dbReference>
<dbReference type="GO" id="GO:0003700">
    <property type="term" value="F:DNA-binding transcription factor activity"/>
    <property type="evidence" value="ECO:0007669"/>
    <property type="project" value="InterPro"/>
</dbReference>
<comment type="similarity">
    <text evidence="1">Belongs to the LysR transcriptional regulatory family.</text>
</comment>
<reference evidence="6 7" key="1">
    <citation type="submission" date="2020-06" db="EMBL/GenBank/DDBJ databases">
        <title>Genome sequence of 2 isolates from Red Sea Mangroves.</title>
        <authorList>
            <person name="Sefrji F."/>
            <person name="Michoud G."/>
            <person name="Merlino G."/>
            <person name="Daffonchio D."/>
        </authorList>
    </citation>
    <scope>NUCLEOTIDE SEQUENCE [LARGE SCALE GENOMIC DNA]</scope>
    <source>
        <strain evidence="6 7">R1DC25</strain>
    </source>
</reference>
<evidence type="ECO:0000313" key="7">
    <source>
        <dbReference type="Proteomes" id="UP000593594"/>
    </source>
</evidence>
<feature type="domain" description="HTH lysR-type" evidence="5">
    <location>
        <begin position="1"/>
        <end position="60"/>
    </location>
</feature>
<dbReference type="GO" id="GO:0005829">
    <property type="term" value="C:cytosol"/>
    <property type="evidence" value="ECO:0007669"/>
    <property type="project" value="TreeGrafter"/>
</dbReference>
<dbReference type="SUPFAM" id="SSF46785">
    <property type="entry name" value="Winged helix' DNA-binding domain"/>
    <property type="match status" value="1"/>
</dbReference>
<evidence type="ECO:0000256" key="4">
    <source>
        <dbReference type="ARBA" id="ARBA00023163"/>
    </source>
</evidence>
<keyword evidence="7" id="KW-1185">Reference proteome</keyword>
<evidence type="ECO:0000313" key="6">
    <source>
        <dbReference type="EMBL" id="QPC44392.1"/>
    </source>
</evidence>
<dbReference type="InterPro" id="IPR050950">
    <property type="entry name" value="HTH-type_LysR_regulators"/>
</dbReference>
<dbReference type="Gene3D" id="3.40.190.290">
    <property type="match status" value="1"/>
</dbReference>
<dbReference type="InterPro" id="IPR000847">
    <property type="entry name" value="LysR_HTH_N"/>
</dbReference>
<keyword evidence="4" id="KW-0804">Transcription</keyword>
<dbReference type="Gene3D" id="1.10.10.10">
    <property type="entry name" value="Winged helix-like DNA-binding domain superfamily/Winged helix DNA-binding domain"/>
    <property type="match status" value="1"/>
</dbReference>
<protein>
    <submittedName>
        <fullName evidence="6">LysR family transcriptional regulator</fullName>
    </submittedName>
</protein>
<dbReference type="SUPFAM" id="SSF53850">
    <property type="entry name" value="Periplasmic binding protein-like II"/>
    <property type="match status" value="1"/>
</dbReference>
<dbReference type="GO" id="GO:0003677">
    <property type="term" value="F:DNA binding"/>
    <property type="evidence" value="ECO:0007669"/>
    <property type="project" value="UniProtKB-KW"/>
</dbReference>
<dbReference type="InterPro" id="IPR005119">
    <property type="entry name" value="LysR_subst-bd"/>
</dbReference>
<gene>
    <name evidence="6" type="ORF">HW532_17820</name>
</gene>
<evidence type="ECO:0000256" key="2">
    <source>
        <dbReference type="ARBA" id="ARBA00023015"/>
    </source>
</evidence>
<dbReference type="Proteomes" id="UP000593594">
    <property type="component" value="Chromosome"/>
</dbReference>
<accession>A0A7S8C6T6</accession>
<dbReference type="KEGG" id="kmn:HW532_17820"/>
<dbReference type="InterPro" id="IPR036388">
    <property type="entry name" value="WH-like_DNA-bd_sf"/>
</dbReference>
<name>A0A7S8C6T6_9HYPH</name>
<dbReference type="Pfam" id="PF03466">
    <property type="entry name" value="LysR_substrate"/>
    <property type="match status" value="1"/>
</dbReference>
<dbReference type="RefSeq" id="WP_213161762.1">
    <property type="nucleotide sequence ID" value="NZ_CP058214.1"/>
</dbReference>
<proteinExistence type="inferred from homology"/>
<dbReference type="Pfam" id="PF00126">
    <property type="entry name" value="HTH_1"/>
    <property type="match status" value="1"/>
</dbReference>
<evidence type="ECO:0000259" key="5">
    <source>
        <dbReference type="PROSITE" id="PS50931"/>
    </source>
</evidence>
<organism evidence="6 7">
    <name type="scientific">Kaustia mangrovi</name>
    <dbReference type="NCBI Taxonomy" id="2593653"/>
    <lineage>
        <taxon>Bacteria</taxon>
        <taxon>Pseudomonadati</taxon>
        <taxon>Pseudomonadota</taxon>
        <taxon>Alphaproteobacteria</taxon>
        <taxon>Hyphomicrobiales</taxon>
        <taxon>Parvibaculaceae</taxon>
        <taxon>Kaustia</taxon>
    </lineage>
</organism>
<sequence>MKLNEQRMRYFYEAVRHGSIRSAADFMDVAPSAVSRQIAQLERETMIPLIERHRRGVKPTEAGERVLAYFRERLAREDTLISELEALQGLRGGHVRLAVGEGFVGDLVAGPLASFMDRYPDVELSANVVGTNEVIREVLEDEAHLGLVFHPPAEPRLRSHARKRQPISAVMAPGHALAGQAGPLTFQRVAQERIALTEISYGLRQIVREAERAEHLQIAPVLVTNSIAMLKQFARSGHGLALLPAFAVAREIHDGQLLAVEIDQPDLQRAEAHIVTRLGRRLSVGANRLLQHLLGTMTAFREDGDVREGKKKSPSPGA</sequence>
<dbReference type="PROSITE" id="PS50931">
    <property type="entry name" value="HTH_LYSR"/>
    <property type="match status" value="1"/>
</dbReference>
<keyword evidence="2" id="KW-0805">Transcription regulation</keyword>
<dbReference type="PANTHER" id="PTHR30419:SF8">
    <property type="entry name" value="NITROGEN ASSIMILATION TRANSCRIPTIONAL ACTIVATOR-RELATED"/>
    <property type="match status" value="1"/>
</dbReference>
<dbReference type="FunFam" id="1.10.10.10:FF:000001">
    <property type="entry name" value="LysR family transcriptional regulator"/>
    <property type="match status" value="1"/>
</dbReference>
<dbReference type="InterPro" id="IPR036390">
    <property type="entry name" value="WH_DNA-bd_sf"/>
</dbReference>
<dbReference type="AlphaFoldDB" id="A0A7S8C6T6"/>